<dbReference type="AlphaFoldDB" id="A0A5C7VVY3"/>
<keyword evidence="2" id="KW-0229">DNA integration</keyword>
<evidence type="ECO:0000313" key="8">
    <source>
        <dbReference type="EMBL" id="TXI29239.1"/>
    </source>
</evidence>
<gene>
    <name evidence="8" type="ORF">E6Q60_04890</name>
</gene>
<protein>
    <submittedName>
        <fullName evidence="8">Site-specific integrase</fullName>
    </submittedName>
</protein>
<keyword evidence="3 5" id="KW-0238">DNA-binding</keyword>
<evidence type="ECO:0000256" key="5">
    <source>
        <dbReference type="PROSITE-ProRule" id="PRU01248"/>
    </source>
</evidence>
<accession>A0A5C7VVY3</accession>
<dbReference type="Gene3D" id="1.10.443.10">
    <property type="entry name" value="Intergrase catalytic core"/>
    <property type="match status" value="1"/>
</dbReference>
<dbReference type="PANTHER" id="PTHR30349">
    <property type="entry name" value="PHAGE INTEGRASE-RELATED"/>
    <property type="match status" value="1"/>
</dbReference>
<dbReference type="PROSITE" id="PS51898">
    <property type="entry name" value="TYR_RECOMBINASE"/>
    <property type="match status" value="1"/>
</dbReference>
<reference evidence="8 9" key="1">
    <citation type="submission" date="2018-09" db="EMBL/GenBank/DDBJ databases">
        <title>Metagenome Assembled Genomes from an Advanced Water Purification Facility.</title>
        <authorList>
            <person name="Stamps B.W."/>
            <person name="Spear J.R."/>
        </authorList>
    </citation>
    <scope>NUCLEOTIDE SEQUENCE [LARGE SCALE GENOMIC DNA]</scope>
    <source>
        <strain evidence="8">Bin_54_1</strain>
    </source>
</reference>
<organism evidence="8 9">
    <name type="scientific">Nitrosomonas oligotropha</name>
    <dbReference type="NCBI Taxonomy" id="42354"/>
    <lineage>
        <taxon>Bacteria</taxon>
        <taxon>Pseudomonadati</taxon>
        <taxon>Pseudomonadota</taxon>
        <taxon>Betaproteobacteria</taxon>
        <taxon>Nitrosomonadales</taxon>
        <taxon>Nitrosomonadaceae</taxon>
        <taxon>Nitrosomonas</taxon>
    </lineage>
</organism>
<evidence type="ECO:0000256" key="3">
    <source>
        <dbReference type="ARBA" id="ARBA00023125"/>
    </source>
</evidence>
<feature type="domain" description="Core-binding (CB)" evidence="7">
    <location>
        <begin position="1"/>
        <end position="77"/>
    </location>
</feature>
<dbReference type="GO" id="GO:0006310">
    <property type="term" value="P:DNA recombination"/>
    <property type="evidence" value="ECO:0007669"/>
    <property type="project" value="UniProtKB-KW"/>
</dbReference>
<proteinExistence type="inferred from homology"/>
<dbReference type="InterPro" id="IPR044068">
    <property type="entry name" value="CB"/>
</dbReference>
<dbReference type="PANTHER" id="PTHR30349:SF64">
    <property type="entry name" value="PROPHAGE INTEGRASE INTD-RELATED"/>
    <property type="match status" value="1"/>
</dbReference>
<evidence type="ECO:0000256" key="4">
    <source>
        <dbReference type="ARBA" id="ARBA00023172"/>
    </source>
</evidence>
<evidence type="ECO:0000259" key="6">
    <source>
        <dbReference type="PROSITE" id="PS51898"/>
    </source>
</evidence>
<feature type="domain" description="Tyr recombinase" evidence="6">
    <location>
        <begin position="108"/>
        <end position="317"/>
    </location>
</feature>
<comment type="caution">
    <text evidence="8">The sequence shown here is derived from an EMBL/GenBank/DDBJ whole genome shotgun (WGS) entry which is preliminary data.</text>
</comment>
<dbReference type="Gene3D" id="1.10.150.130">
    <property type="match status" value="1"/>
</dbReference>
<dbReference type="InterPro" id="IPR013762">
    <property type="entry name" value="Integrase-like_cat_sf"/>
</dbReference>
<dbReference type="GO" id="GO:0015074">
    <property type="term" value="P:DNA integration"/>
    <property type="evidence" value="ECO:0007669"/>
    <property type="project" value="UniProtKB-KW"/>
</dbReference>
<keyword evidence="4" id="KW-0233">DNA recombination</keyword>
<dbReference type="GO" id="GO:0003677">
    <property type="term" value="F:DNA binding"/>
    <property type="evidence" value="ECO:0007669"/>
    <property type="project" value="UniProtKB-UniRule"/>
</dbReference>
<dbReference type="CDD" id="cd00397">
    <property type="entry name" value="DNA_BRE_C"/>
    <property type="match status" value="1"/>
</dbReference>
<dbReference type="PROSITE" id="PS51900">
    <property type="entry name" value="CB"/>
    <property type="match status" value="1"/>
</dbReference>
<dbReference type="Pfam" id="PF00589">
    <property type="entry name" value="Phage_integrase"/>
    <property type="match status" value="1"/>
</dbReference>
<dbReference type="InterPro" id="IPR002104">
    <property type="entry name" value="Integrase_catalytic"/>
</dbReference>
<dbReference type="InterPro" id="IPR050090">
    <property type="entry name" value="Tyrosine_recombinase_XerCD"/>
</dbReference>
<dbReference type="Proteomes" id="UP000321055">
    <property type="component" value="Unassembled WGS sequence"/>
</dbReference>
<dbReference type="InterPro" id="IPR010998">
    <property type="entry name" value="Integrase_recombinase_N"/>
</dbReference>
<comment type="similarity">
    <text evidence="1">Belongs to the 'phage' integrase family.</text>
</comment>
<evidence type="ECO:0000256" key="1">
    <source>
        <dbReference type="ARBA" id="ARBA00008857"/>
    </source>
</evidence>
<name>A0A5C7VVY3_9PROT</name>
<dbReference type="EMBL" id="SSFX01000038">
    <property type="protein sequence ID" value="TXI29239.1"/>
    <property type="molecule type" value="Genomic_DNA"/>
</dbReference>
<dbReference type="InterPro" id="IPR011010">
    <property type="entry name" value="DNA_brk_join_enz"/>
</dbReference>
<evidence type="ECO:0000256" key="2">
    <source>
        <dbReference type="ARBA" id="ARBA00022908"/>
    </source>
</evidence>
<evidence type="ECO:0000313" key="9">
    <source>
        <dbReference type="Proteomes" id="UP000321055"/>
    </source>
</evidence>
<evidence type="ECO:0000259" key="7">
    <source>
        <dbReference type="PROSITE" id="PS51900"/>
    </source>
</evidence>
<dbReference type="SUPFAM" id="SSF56349">
    <property type="entry name" value="DNA breaking-rejoining enzymes"/>
    <property type="match status" value="1"/>
</dbReference>
<sequence length="348" mass="40069">MKAMRQSEQTIDGVAKAIARFEEYNKHRDFKLFHHQQAVAFKKHLAEQTNKQTGKKLSKATLHSTCANLKKFFEWLARESGYKSRIQYSDAEYFNMSAKDTRIATARREKAAPTIEQIKHAIQSMPEHTEIERRNKALIAFTLLTGARDGALVSFKLKHVNLLENSVFQDARDVSTKFSKTFITYFFPVGDDIRQIVAEWVNYLKEQKLWGNDDPLFPMTEVGVNEYKQFDAIGLKRKHWSTTAPVREIFREAFDQAGLPYFNPHSFRNSLACLGEKICKTPEDFKAWSQNLGHEGVMTTFLSYGQVAQNRQGEILKQLAIPQHNPDADIQQLARVMMQQFRDAGINV</sequence>